<protein>
    <submittedName>
        <fullName evidence="3">Uncharacterized protein</fullName>
    </submittedName>
</protein>
<feature type="transmembrane region" description="Helical" evidence="2">
    <location>
        <begin position="40"/>
        <end position="64"/>
    </location>
</feature>
<feature type="region of interest" description="Disordered" evidence="1">
    <location>
        <begin position="1"/>
        <end position="30"/>
    </location>
</feature>
<evidence type="ECO:0000313" key="4">
    <source>
        <dbReference type="Proteomes" id="UP000076532"/>
    </source>
</evidence>
<sequence>MSASNLPLFQDHGAPTEKPSPNIRDASRFGAAGSTKRRNILIASAVAAVVIIAVIIGGVAGGLASHKSTKAAATIPSPTAPSGTGPTAPPRGGAGCNATSQLLRRGLAVTVQRSPTSSFLPVAAPPPVSDLPPAVQAVGAAGKRPAVAQTTALRELNPQPGELYLRVE</sequence>
<evidence type="ECO:0000256" key="1">
    <source>
        <dbReference type="SAM" id="MobiDB-lite"/>
    </source>
</evidence>
<keyword evidence="2" id="KW-0472">Membrane</keyword>
<evidence type="ECO:0000256" key="2">
    <source>
        <dbReference type="SAM" id="Phobius"/>
    </source>
</evidence>
<dbReference type="Proteomes" id="UP000076532">
    <property type="component" value="Unassembled WGS sequence"/>
</dbReference>
<feature type="region of interest" description="Disordered" evidence="1">
    <location>
        <begin position="68"/>
        <end position="99"/>
    </location>
</feature>
<keyword evidence="2" id="KW-1133">Transmembrane helix</keyword>
<feature type="compositionally biased region" description="Low complexity" evidence="1">
    <location>
        <begin position="68"/>
        <end position="86"/>
    </location>
</feature>
<name>A0A166W648_9AGAM</name>
<keyword evidence="2" id="KW-0812">Transmembrane</keyword>
<keyword evidence="4" id="KW-1185">Reference proteome</keyword>
<accession>A0A166W648</accession>
<reference evidence="3 4" key="1">
    <citation type="journal article" date="2016" name="Mol. Biol. Evol.">
        <title>Comparative Genomics of Early-Diverging Mushroom-Forming Fungi Provides Insights into the Origins of Lignocellulose Decay Capabilities.</title>
        <authorList>
            <person name="Nagy L.G."/>
            <person name="Riley R."/>
            <person name="Tritt A."/>
            <person name="Adam C."/>
            <person name="Daum C."/>
            <person name="Floudas D."/>
            <person name="Sun H."/>
            <person name="Yadav J.S."/>
            <person name="Pangilinan J."/>
            <person name="Larsson K.H."/>
            <person name="Matsuura K."/>
            <person name="Barry K."/>
            <person name="Labutti K."/>
            <person name="Kuo R."/>
            <person name="Ohm R.A."/>
            <person name="Bhattacharya S.S."/>
            <person name="Shirouzu T."/>
            <person name="Yoshinaga Y."/>
            <person name="Martin F.M."/>
            <person name="Grigoriev I.V."/>
            <person name="Hibbett D.S."/>
        </authorList>
    </citation>
    <scope>NUCLEOTIDE SEQUENCE [LARGE SCALE GENOMIC DNA]</scope>
    <source>
        <strain evidence="3 4">CBS 109695</strain>
    </source>
</reference>
<gene>
    <name evidence="3" type="ORF">FIBSPDRAFT_881623</name>
</gene>
<proteinExistence type="predicted"/>
<dbReference type="EMBL" id="KV417482">
    <property type="protein sequence ID" value="KZP33423.1"/>
    <property type="molecule type" value="Genomic_DNA"/>
</dbReference>
<evidence type="ECO:0000313" key="3">
    <source>
        <dbReference type="EMBL" id="KZP33423.1"/>
    </source>
</evidence>
<dbReference type="AlphaFoldDB" id="A0A166W648"/>
<organism evidence="3 4">
    <name type="scientific">Athelia psychrophila</name>
    <dbReference type="NCBI Taxonomy" id="1759441"/>
    <lineage>
        <taxon>Eukaryota</taxon>
        <taxon>Fungi</taxon>
        <taxon>Dikarya</taxon>
        <taxon>Basidiomycota</taxon>
        <taxon>Agaricomycotina</taxon>
        <taxon>Agaricomycetes</taxon>
        <taxon>Agaricomycetidae</taxon>
        <taxon>Atheliales</taxon>
        <taxon>Atheliaceae</taxon>
        <taxon>Athelia</taxon>
    </lineage>
</organism>